<dbReference type="KEGG" id="psco:LY89DRAFT_782257"/>
<dbReference type="GO" id="GO:0000981">
    <property type="term" value="F:DNA-binding transcription factor activity, RNA polymerase II-specific"/>
    <property type="evidence" value="ECO:0007669"/>
    <property type="project" value="InterPro"/>
</dbReference>
<evidence type="ECO:0000259" key="7">
    <source>
        <dbReference type="PROSITE" id="PS50048"/>
    </source>
</evidence>
<dbReference type="PANTHER" id="PTHR36206">
    <property type="entry name" value="ASPERCRYPTIN BIOSYNTHESIS CLUSTER-SPECIFIC TRANSCRIPTION REGULATOR ATNN-RELATED"/>
    <property type="match status" value="1"/>
</dbReference>
<dbReference type="InterPro" id="IPR052360">
    <property type="entry name" value="Transcr_Regulatory_Proteins"/>
</dbReference>
<dbReference type="RefSeq" id="XP_018071400.1">
    <property type="nucleotide sequence ID" value="XM_018222562.1"/>
</dbReference>
<evidence type="ECO:0000256" key="1">
    <source>
        <dbReference type="ARBA" id="ARBA00022723"/>
    </source>
</evidence>
<name>A0A194XA52_MOLSC</name>
<dbReference type="Pfam" id="PF11951">
    <property type="entry name" value="Fungal_trans_2"/>
    <property type="match status" value="1"/>
</dbReference>
<keyword evidence="1" id="KW-0479">Metal-binding</keyword>
<organism evidence="8 9">
    <name type="scientific">Mollisia scopiformis</name>
    <name type="common">Conifer needle endophyte fungus</name>
    <name type="synonym">Phialocephala scopiformis</name>
    <dbReference type="NCBI Taxonomy" id="149040"/>
    <lineage>
        <taxon>Eukaryota</taxon>
        <taxon>Fungi</taxon>
        <taxon>Dikarya</taxon>
        <taxon>Ascomycota</taxon>
        <taxon>Pezizomycotina</taxon>
        <taxon>Leotiomycetes</taxon>
        <taxon>Helotiales</taxon>
        <taxon>Mollisiaceae</taxon>
        <taxon>Mollisia</taxon>
    </lineage>
</organism>
<dbReference type="SUPFAM" id="SSF57701">
    <property type="entry name" value="Zn2/Cys6 DNA-binding domain"/>
    <property type="match status" value="1"/>
</dbReference>
<dbReference type="Gene3D" id="4.10.240.10">
    <property type="entry name" value="Zn(2)-C6 fungal-type DNA-binding domain"/>
    <property type="match status" value="1"/>
</dbReference>
<dbReference type="InterPro" id="IPR021858">
    <property type="entry name" value="Fun_TF"/>
</dbReference>
<keyword evidence="3" id="KW-0805">Transcription regulation</keyword>
<evidence type="ECO:0000256" key="5">
    <source>
        <dbReference type="ARBA" id="ARBA00023163"/>
    </source>
</evidence>
<keyword evidence="2" id="KW-0862">Zinc</keyword>
<keyword evidence="9" id="KW-1185">Reference proteome</keyword>
<dbReference type="GO" id="GO:0008270">
    <property type="term" value="F:zinc ion binding"/>
    <property type="evidence" value="ECO:0007669"/>
    <property type="project" value="InterPro"/>
</dbReference>
<dbReference type="Pfam" id="PF00172">
    <property type="entry name" value="Zn_clus"/>
    <property type="match status" value="1"/>
</dbReference>
<keyword evidence="6" id="KW-0539">Nucleus</keyword>
<proteinExistence type="predicted"/>
<gene>
    <name evidence="8" type="ORF">LY89DRAFT_782257</name>
</gene>
<dbReference type="PANTHER" id="PTHR36206:SF12">
    <property type="entry name" value="ASPERCRYPTIN BIOSYNTHESIS CLUSTER-SPECIFIC TRANSCRIPTION REGULATOR ATNN-RELATED"/>
    <property type="match status" value="1"/>
</dbReference>
<dbReference type="Proteomes" id="UP000070700">
    <property type="component" value="Unassembled WGS sequence"/>
</dbReference>
<evidence type="ECO:0000256" key="2">
    <source>
        <dbReference type="ARBA" id="ARBA00022833"/>
    </source>
</evidence>
<evidence type="ECO:0000256" key="3">
    <source>
        <dbReference type="ARBA" id="ARBA00023015"/>
    </source>
</evidence>
<evidence type="ECO:0000313" key="8">
    <source>
        <dbReference type="EMBL" id="KUJ17045.1"/>
    </source>
</evidence>
<dbReference type="CDD" id="cd00067">
    <property type="entry name" value="GAL4"/>
    <property type="match status" value="1"/>
</dbReference>
<accession>A0A194XA52</accession>
<dbReference type="OrthoDB" id="416217at2759"/>
<dbReference type="PROSITE" id="PS50048">
    <property type="entry name" value="ZN2_CY6_FUNGAL_2"/>
    <property type="match status" value="1"/>
</dbReference>
<dbReference type="InterPro" id="IPR001138">
    <property type="entry name" value="Zn2Cys6_DnaBD"/>
</dbReference>
<protein>
    <recommendedName>
        <fullName evidence="7">Zn(2)-C6 fungal-type domain-containing protein</fullName>
    </recommendedName>
</protein>
<dbReference type="EMBL" id="KQ947415">
    <property type="protein sequence ID" value="KUJ17045.1"/>
    <property type="molecule type" value="Genomic_DNA"/>
</dbReference>
<feature type="domain" description="Zn(2)-C6 fungal-type" evidence="7">
    <location>
        <begin position="21"/>
        <end position="51"/>
    </location>
</feature>
<evidence type="ECO:0000256" key="4">
    <source>
        <dbReference type="ARBA" id="ARBA00023125"/>
    </source>
</evidence>
<keyword evidence="4" id="KW-0238">DNA-binding</keyword>
<keyword evidence="5" id="KW-0804">Transcription</keyword>
<dbReference type="InParanoid" id="A0A194XA52"/>
<reference evidence="8 9" key="1">
    <citation type="submission" date="2015-10" db="EMBL/GenBank/DDBJ databases">
        <title>Full genome of DAOMC 229536 Phialocephala scopiformis, a fungal endophyte of spruce producing the potent anti-insectan compound rugulosin.</title>
        <authorList>
            <consortium name="DOE Joint Genome Institute"/>
            <person name="Walker A.K."/>
            <person name="Frasz S.L."/>
            <person name="Seifert K.A."/>
            <person name="Miller J.D."/>
            <person name="Mondo S.J."/>
            <person name="Labutti K."/>
            <person name="Lipzen A."/>
            <person name="Dockter R."/>
            <person name="Kennedy M."/>
            <person name="Grigoriev I.V."/>
            <person name="Spatafora J.W."/>
        </authorList>
    </citation>
    <scope>NUCLEOTIDE SEQUENCE [LARGE SCALE GENOMIC DNA]</scope>
    <source>
        <strain evidence="8 9">CBS 120377</strain>
    </source>
</reference>
<dbReference type="GO" id="GO:0003677">
    <property type="term" value="F:DNA binding"/>
    <property type="evidence" value="ECO:0007669"/>
    <property type="project" value="UniProtKB-KW"/>
</dbReference>
<dbReference type="GeneID" id="28832288"/>
<dbReference type="AlphaFoldDB" id="A0A194XA52"/>
<dbReference type="PROSITE" id="PS00463">
    <property type="entry name" value="ZN2_CY6_FUNGAL_1"/>
    <property type="match status" value="1"/>
</dbReference>
<evidence type="ECO:0000256" key="6">
    <source>
        <dbReference type="ARBA" id="ARBA00023242"/>
    </source>
</evidence>
<sequence length="553" mass="63127">MMVHSTVEKKKRIGAPKSRRGCQTCKVRHKKCDEQKPACTPCVQTGRTCDFLHPTSTPLSIQKSKGPLKPVPRSRMIQLPKLIPTPTFGSPFLSHELPHFEHFFHLLTFSSLPHHSNTFLRLILQISHEETCIRQAVIAISVLLKYQSRHHHPSVNVKAYLVEGYLIYAKALEGVNRRVAEGNVEIALLGSILFAMFEVLAGREAVGQHLLGDGGNVLRERLRNTKPSDTLLDIHQAFCCLDIQACTWDTFYGSFEVPDPIIPSTFHSLQSARLTLDSITYRMWHLLRPIKPHEQTLPYSPLPSLLAAKIYHINNLLSIWQERFAQMEFKPEDIAGHNILKLQYLAATITLSTMFYRDQLAYDAFLPSFRSIVDLASCVLFPPSCKQKVPQGKTAPTFAFETALIPSLYLTALKCREKILRRRAIELLGYCGTEGVWIGAAMAAVSMWIMGLEEADQAEGGFVREEMRCKEVRVNIDRRKWRLLVMTRRRGRDGEMEYLPCGLSWGDEEVVVQGKEKEEEDWELLNKIADWRASFRTLDVVLRIPGRERRGRR</sequence>
<dbReference type="InterPro" id="IPR036864">
    <property type="entry name" value="Zn2-C6_fun-type_DNA-bd_sf"/>
</dbReference>
<dbReference type="SMART" id="SM00066">
    <property type="entry name" value="GAL4"/>
    <property type="match status" value="1"/>
</dbReference>
<evidence type="ECO:0000313" key="9">
    <source>
        <dbReference type="Proteomes" id="UP000070700"/>
    </source>
</evidence>